<keyword evidence="3" id="KW-0804">Transcription</keyword>
<dbReference type="InterPro" id="IPR010982">
    <property type="entry name" value="Lambda_DNA-bd_dom_sf"/>
</dbReference>
<evidence type="ECO:0000256" key="1">
    <source>
        <dbReference type="ARBA" id="ARBA00023015"/>
    </source>
</evidence>
<protein>
    <submittedName>
        <fullName evidence="6">Helix-turn-helix domain-containing protein</fullName>
    </submittedName>
</protein>
<accession>A0ABV2YK43</accession>
<organism evidence="6 7">
    <name type="scientific">Streptomyces fragilis</name>
    <dbReference type="NCBI Taxonomy" id="67301"/>
    <lineage>
        <taxon>Bacteria</taxon>
        <taxon>Bacillati</taxon>
        <taxon>Actinomycetota</taxon>
        <taxon>Actinomycetes</taxon>
        <taxon>Kitasatosporales</taxon>
        <taxon>Streptomycetaceae</taxon>
        <taxon>Streptomyces</taxon>
    </lineage>
</organism>
<sequence length="780" mass="82711">MTHQQPELFAAVDSLLAAVDDGRLLPAPAERRRLREAAGLSEAAVAQALGARVASLQAWEAGRSEPKGERLEGYRRLLDGLAARHPAPGSPATPAPGSTPPPASGAVMPPAPGTGAPSAPGTGAPPNPGAAEAPAPSDSPTPVAPAAPPATPRPSTRPAQPTAPRRPAARKPATAGATRPAPAGRTPAAAGTRKATPALPAAADDPRFVNGPLAVVDADPNGTVLAYCTGGLVLDVPATTLPALVEWTLNEAGLGQPRLSGPGKDADPLLVLTGTALERYGLPTALTEAERLAGRLLESHKAVKQLARAQWQLTKRGLGPWARIYRPAQGAERSCVQLCIPAWHALDTRHWGEAGDLPPADLARVLGVYASRVMTPRGSTAVTGLELMTALHPPTRASAPDADGRRHSEHNPGSLGSHPVDPAPCEAPDGHPVLAGLPRFHIRGPEQKLFEEAYDWARPMTDDECTLRHLVGIDVNMAFAAGANGLTVGLAAPVHVTRPEFDPKLPGSWLVDLSHVDLSRVKVGKQWAHLDAALLPSPFTPKGERPDGPAWYATPTVAYAVELGYDVQPLEAYVRPESGRYLDGWYQRLRDAYLTTMADLGVHPDMPPADFLTAMRYHKERDPHLAIVVSAIKATVKGGLGKLRERPRGEGWRPGLPWRALSRPTWRPDIRAAVISRTRVNLHRKIVKHAAFTGQYPVAILSDCVVYAAAGPSPLDFLPYRDGKPLPGGFKLGVNPGLVKHEGTQSVLWGEEVRERFDAPELNLARYIKDGSVTDADNGE</sequence>
<reference evidence="6 7" key="1">
    <citation type="submission" date="2024-06" db="EMBL/GenBank/DDBJ databases">
        <title>The Natural Products Discovery Center: Release of the First 8490 Sequenced Strains for Exploring Actinobacteria Biosynthetic Diversity.</title>
        <authorList>
            <person name="Kalkreuter E."/>
            <person name="Kautsar S.A."/>
            <person name="Yang D."/>
            <person name="Bader C.D."/>
            <person name="Teijaro C.N."/>
            <person name="Fluegel L."/>
            <person name="Davis C.M."/>
            <person name="Simpson J.R."/>
            <person name="Lauterbach L."/>
            <person name="Steele A.D."/>
            <person name="Gui C."/>
            <person name="Meng S."/>
            <person name="Li G."/>
            <person name="Viehrig K."/>
            <person name="Ye F."/>
            <person name="Su P."/>
            <person name="Kiefer A.F."/>
            <person name="Nichols A."/>
            <person name="Cepeda A.J."/>
            <person name="Yan W."/>
            <person name="Fan B."/>
            <person name="Jiang Y."/>
            <person name="Adhikari A."/>
            <person name="Zheng C.-J."/>
            <person name="Schuster L."/>
            <person name="Cowan T.M."/>
            <person name="Smanski M.J."/>
            <person name="Chevrette M.G."/>
            <person name="De Carvalho L.P.S."/>
            <person name="Shen B."/>
        </authorList>
    </citation>
    <scope>NUCLEOTIDE SEQUENCE [LARGE SCALE GENOMIC DNA]</scope>
    <source>
        <strain evidence="6 7">NPDC038104</strain>
    </source>
</reference>
<gene>
    <name evidence="6" type="ORF">AB0E65_18010</name>
</gene>
<feature type="compositionally biased region" description="Pro residues" evidence="4">
    <location>
        <begin position="137"/>
        <end position="152"/>
    </location>
</feature>
<evidence type="ECO:0000256" key="3">
    <source>
        <dbReference type="ARBA" id="ARBA00023163"/>
    </source>
</evidence>
<feature type="compositionally biased region" description="Low complexity" evidence="4">
    <location>
        <begin position="113"/>
        <end position="122"/>
    </location>
</feature>
<feature type="region of interest" description="Disordered" evidence="4">
    <location>
        <begin position="82"/>
        <end position="206"/>
    </location>
</feature>
<comment type="caution">
    <text evidence="6">The sequence shown here is derived from an EMBL/GenBank/DDBJ whole genome shotgun (WGS) entry which is preliminary data.</text>
</comment>
<evidence type="ECO:0000256" key="4">
    <source>
        <dbReference type="SAM" id="MobiDB-lite"/>
    </source>
</evidence>
<dbReference type="NCBIfam" id="NF047542">
    <property type="entry name" value="telomere_Tap"/>
    <property type="match status" value="1"/>
</dbReference>
<keyword evidence="1" id="KW-0805">Transcription regulation</keyword>
<keyword evidence="7" id="KW-1185">Reference proteome</keyword>
<dbReference type="Proteomes" id="UP001550850">
    <property type="component" value="Unassembled WGS sequence"/>
</dbReference>
<dbReference type="CDD" id="cd00093">
    <property type="entry name" value="HTH_XRE"/>
    <property type="match status" value="1"/>
</dbReference>
<dbReference type="Pfam" id="PF01381">
    <property type="entry name" value="HTH_3"/>
    <property type="match status" value="1"/>
</dbReference>
<keyword evidence="2" id="KW-0238">DNA-binding</keyword>
<dbReference type="SUPFAM" id="SSF47413">
    <property type="entry name" value="lambda repressor-like DNA-binding domains"/>
    <property type="match status" value="1"/>
</dbReference>
<feature type="domain" description="HTH cro/C1-type" evidence="5">
    <location>
        <begin position="32"/>
        <end position="74"/>
    </location>
</feature>
<feature type="compositionally biased region" description="Pro residues" evidence="4">
    <location>
        <begin position="88"/>
        <end position="103"/>
    </location>
</feature>
<proteinExistence type="predicted"/>
<evidence type="ECO:0000313" key="7">
    <source>
        <dbReference type="Proteomes" id="UP001550850"/>
    </source>
</evidence>
<dbReference type="InterPro" id="IPR001387">
    <property type="entry name" value="Cro/C1-type_HTH"/>
</dbReference>
<dbReference type="Gene3D" id="1.10.260.40">
    <property type="entry name" value="lambda repressor-like DNA-binding domains"/>
    <property type="match status" value="1"/>
</dbReference>
<evidence type="ECO:0000256" key="2">
    <source>
        <dbReference type="ARBA" id="ARBA00023125"/>
    </source>
</evidence>
<dbReference type="PANTHER" id="PTHR36511">
    <property type="entry name" value="MERR FAMILY BACTERIAL REGULATORY PROTEIN"/>
    <property type="match status" value="1"/>
</dbReference>
<dbReference type="EMBL" id="JBEZUR010000027">
    <property type="protein sequence ID" value="MEU3556091.1"/>
    <property type="molecule type" value="Genomic_DNA"/>
</dbReference>
<evidence type="ECO:0000313" key="6">
    <source>
        <dbReference type="EMBL" id="MEU3556091.1"/>
    </source>
</evidence>
<feature type="compositionally biased region" description="Low complexity" evidence="4">
    <location>
        <begin position="153"/>
        <end position="203"/>
    </location>
</feature>
<dbReference type="InterPro" id="IPR052359">
    <property type="entry name" value="HTH-type_reg/antitoxin"/>
</dbReference>
<dbReference type="PANTHER" id="PTHR36511:SF3">
    <property type="entry name" value="ANTITOXIN HIGA-2"/>
    <property type="match status" value="1"/>
</dbReference>
<evidence type="ECO:0000259" key="5">
    <source>
        <dbReference type="Pfam" id="PF01381"/>
    </source>
</evidence>
<name>A0ABV2YK43_9ACTN</name>
<feature type="region of interest" description="Disordered" evidence="4">
    <location>
        <begin position="394"/>
        <end position="425"/>
    </location>
</feature>
<dbReference type="RefSeq" id="WP_108953327.1">
    <property type="nucleotide sequence ID" value="NZ_BEVZ01000002.1"/>
</dbReference>